<gene>
    <name evidence="13" type="ORF">Vbra_6562</name>
</gene>
<keyword evidence="14" id="KW-1185">Reference proteome</keyword>
<dbReference type="InterPro" id="IPR014371">
    <property type="entry name" value="Oat_ACAT_DAG_ARE"/>
</dbReference>
<feature type="transmembrane region" description="Helical" evidence="12">
    <location>
        <begin position="408"/>
        <end position="426"/>
    </location>
</feature>
<feature type="region of interest" description="Disordered" evidence="11">
    <location>
        <begin position="1"/>
        <end position="50"/>
    </location>
</feature>
<sequence>MAEEASSAADVAAAGSSSTMRKRLTVDTKADTKRAASVAPAGSSQEADEAEAPASPYPHFQIGTPFAVRCSRFDQLVEKSAISQSQFWGFANLFLLSCVYYLFTNPLIRLYDRGDLFDPSLARMMFDDFFFVMFMWLKLFLWAFLAHFMLLGYFRGYYPLAVLRVLQHTAQGMCIGYAITMSIVKDWPMVPTAFCTMVSVTHFMKMHSYIETNLRYAELKGTQQECPDFPDNVTLRNFAHYMMCPVLVYEPKYPEGPGFRLSYFLLKIVSMAGIMAVLYLLITTYIIPVVMQSDKLPFFETIVKLIFPFLYAVILFFFLLFECLLNIFAEVVNFGDREFYHDWWNSTSWDEFARKWNRPVHEFLLRHVYLESRYRHKFNKGWAAATTFLFSALLHEMILAVCFRFIRLYMFGLMLLQIPLIALGRFHKGKQLGNWIVWGGLLFGVPLLATCYSREWRRLDASGAAHTRLY</sequence>
<evidence type="ECO:0000256" key="1">
    <source>
        <dbReference type="ARBA" id="ARBA00004477"/>
    </source>
</evidence>
<evidence type="ECO:0000256" key="4">
    <source>
        <dbReference type="ARBA" id="ARBA00022692"/>
    </source>
</evidence>
<feature type="transmembrane region" description="Helical" evidence="12">
    <location>
        <begin position="302"/>
        <end position="329"/>
    </location>
</feature>
<proteinExistence type="inferred from homology"/>
<dbReference type="OrthoDB" id="10039049at2759"/>
<dbReference type="PANTHER" id="PTHR10408">
    <property type="entry name" value="STEROL O-ACYLTRANSFERASE"/>
    <property type="match status" value="1"/>
</dbReference>
<evidence type="ECO:0000256" key="12">
    <source>
        <dbReference type="SAM" id="Phobius"/>
    </source>
</evidence>
<evidence type="ECO:0000313" key="14">
    <source>
        <dbReference type="Proteomes" id="UP000041254"/>
    </source>
</evidence>
<feature type="transmembrane region" description="Helical" evidence="12">
    <location>
        <begin position="432"/>
        <end position="452"/>
    </location>
</feature>
<keyword evidence="4 12" id="KW-0812">Transmembrane</keyword>
<keyword evidence="8 9" id="KW-0012">Acyltransferase</keyword>
<evidence type="ECO:0000256" key="9">
    <source>
        <dbReference type="PIRNR" id="PIRNR000439"/>
    </source>
</evidence>
<dbReference type="Pfam" id="PF03062">
    <property type="entry name" value="MBOAT"/>
    <property type="match status" value="1"/>
</dbReference>
<evidence type="ECO:0000256" key="7">
    <source>
        <dbReference type="ARBA" id="ARBA00023136"/>
    </source>
</evidence>
<dbReference type="PANTHER" id="PTHR10408:SF9">
    <property type="entry name" value="STEROL O-ACYLTRANSFERASE 2-RELATED"/>
    <property type="match status" value="1"/>
</dbReference>
<evidence type="ECO:0000256" key="10">
    <source>
        <dbReference type="PIRSR" id="PIRSR000439-1"/>
    </source>
</evidence>
<keyword evidence="3 9" id="KW-0808">Transferase</keyword>
<feature type="compositionally biased region" description="Low complexity" evidence="11">
    <location>
        <begin position="1"/>
        <end position="18"/>
    </location>
</feature>
<comment type="similarity">
    <text evidence="2 9">Belongs to the membrane-bound acyltransferase family. Sterol o-acyltransferase subfamily.</text>
</comment>
<dbReference type="VEuPathDB" id="CryptoDB:Vbra_6562"/>
<dbReference type="Proteomes" id="UP000041254">
    <property type="component" value="Unassembled WGS sequence"/>
</dbReference>
<evidence type="ECO:0000256" key="6">
    <source>
        <dbReference type="ARBA" id="ARBA00022989"/>
    </source>
</evidence>
<reference evidence="13 14" key="1">
    <citation type="submission" date="2014-11" db="EMBL/GenBank/DDBJ databases">
        <authorList>
            <person name="Zhu J."/>
            <person name="Qi W."/>
            <person name="Song R."/>
        </authorList>
    </citation>
    <scope>NUCLEOTIDE SEQUENCE [LARGE SCALE GENOMIC DNA]</scope>
</reference>
<dbReference type="OMA" id="SCMIEDV"/>
<feature type="transmembrane region" description="Helical" evidence="12">
    <location>
        <begin position="382"/>
        <end position="401"/>
    </location>
</feature>
<dbReference type="GO" id="GO:0008374">
    <property type="term" value="F:O-acyltransferase activity"/>
    <property type="evidence" value="ECO:0007669"/>
    <property type="project" value="InterPro"/>
</dbReference>
<feature type="transmembrane region" description="Helical" evidence="12">
    <location>
        <begin position="264"/>
        <end position="290"/>
    </location>
</feature>
<evidence type="ECO:0000313" key="13">
    <source>
        <dbReference type="EMBL" id="CEM38397.1"/>
    </source>
</evidence>
<dbReference type="PIRSF" id="PIRSF000439">
    <property type="entry name" value="Oat_ACAT_DAG_ARE"/>
    <property type="match status" value="1"/>
</dbReference>
<name>A0A0G4H3W4_VITBC</name>
<feature type="transmembrane region" description="Helical" evidence="12">
    <location>
        <begin position="129"/>
        <end position="154"/>
    </location>
</feature>
<dbReference type="AlphaFoldDB" id="A0A0G4H3W4"/>
<protein>
    <recommendedName>
        <fullName evidence="9">O-acyltransferase</fullName>
    </recommendedName>
</protein>
<evidence type="ECO:0000256" key="8">
    <source>
        <dbReference type="ARBA" id="ARBA00023315"/>
    </source>
</evidence>
<keyword evidence="5 9" id="KW-0256">Endoplasmic reticulum</keyword>
<evidence type="ECO:0000256" key="5">
    <source>
        <dbReference type="ARBA" id="ARBA00022824"/>
    </source>
</evidence>
<dbReference type="PhylomeDB" id="A0A0G4H3W4"/>
<keyword evidence="6 12" id="KW-1133">Transmembrane helix</keyword>
<dbReference type="InterPro" id="IPR004299">
    <property type="entry name" value="MBOAT_fam"/>
</dbReference>
<accession>A0A0G4H3W4</accession>
<dbReference type="EMBL" id="CDMY01000982">
    <property type="protein sequence ID" value="CEM38397.1"/>
    <property type="molecule type" value="Genomic_DNA"/>
</dbReference>
<dbReference type="STRING" id="1169540.A0A0G4H3W4"/>
<comment type="subcellular location">
    <subcellularLocation>
        <location evidence="1 9">Endoplasmic reticulum membrane</location>
        <topology evidence="1 9">Multi-pass membrane protein</topology>
    </subcellularLocation>
</comment>
<evidence type="ECO:0000256" key="2">
    <source>
        <dbReference type="ARBA" id="ARBA00009010"/>
    </source>
</evidence>
<evidence type="ECO:0000256" key="3">
    <source>
        <dbReference type="ARBA" id="ARBA00022679"/>
    </source>
</evidence>
<feature type="transmembrane region" description="Helical" evidence="12">
    <location>
        <begin position="87"/>
        <end position="108"/>
    </location>
</feature>
<feature type="compositionally biased region" description="Basic and acidic residues" evidence="11">
    <location>
        <begin position="24"/>
        <end position="34"/>
    </location>
</feature>
<organism evidence="13 14">
    <name type="scientific">Vitrella brassicaformis (strain CCMP3155)</name>
    <dbReference type="NCBI Taxonomy" id="1169540"/>
    <lineage>
        <taxon>Eukaryota</taxon>
        <taxon>Sar</taxon>
        <taxon>Alveolata</taxon>
        <taxon>Colpodellida</taxon>
        <taxon>Vitrellaceae</taxon>
        <taxon>Vitrella</taxon>
    </lineage>
</organism>
<keyword evidence="7 9" id="KW-0472">Membrane</keyword>
<dbReference type="InParanoid" id="A0A0G4H3W4"/>
<evidence type="ECO:0000256" key="11">
    <source>
        <dbReference type="SAM" id="MobiDB-lite"/>
    </source>
</evidence>
<dbReference type="GO" id="GO:0005789">
    <property type="term" value="C:endoplasmic reticulum membrane"/>
    <property type="evidence" value="ECO:0007669"/>
    <property type="project" value="UniProtKB-SubCell"/>
</dbReference>
<feature type="active site" evidence="10">
    <location>
        <position position="395"/>
    </location>
</feature>